<organism evidence="1 2">
    <name type="scientific">Neoasaia chiangmaiensis</name>
    <dbReference type="NCBI Taxonomy" id="320497"/>
    <lineage>
        <taxon>Bacteria</taxon>
        <taxon>Pseudomonadati</taxon>
        <taxon>Pseudomonadota</taxon>
        <taxon>Alphaproteobacteria</taxon>
        <taxon>Acetobacterales</taxon>
        <taxon>Acetobacteraceae</taxon>
        <taxon>Neoasaia</taxon>
    </lineage>
</organism>
<dbReference type="STRING" id="320497.A0U93_04875"/>
<dbReference type="KEGG" id="nch:A0U93_04875"/>
<dbReference type="SUPFAM" id="SSF53448">
    <property type="entry name" value="Nucleotide-diphospho-sugar transferases"/>
    <property type="match status" value="1"/>
</dbReference>
<keyword evidence="2" id="KW-1185">Reference proteome</keyword>
<dbReference type="Proteomes" id="UP000188604">
    <property type="component" value="Chromosome"/>
</dbReference>
<keyword evidence="1" id="KW-0808">Transferase</keyword>
<reference evidence="1 2" key="1">
    <citation type="submission" date="2016-03" db="EMBL/GenBank/DDBJ databases">
        <title>Acetic acid bacteria sequencing.</title>
        <authorList>
            <person name="Brandt J."/>
            <person name="Jakob F."/>
            <person name="Vogel R.F."/>
        </authorList>
    </citation>
    <scope>NUCLEOTIDE SEQUENCE [LARGE SCALE GENOMIC DNA]</scope>
    <source>
        <strain evidence="1 2">NBRC 101099</strain>
    </source>
</reference>
<gene>
    <name evidence="1" type="ORF">A0U93_04875</name>
</gene>
<dbReference type="EMBL" id="CP014691">
    <property type="protein sequence ID" value="AQS87380.1"/>
    <property type="molecule type" value="Genomic_DNA"/>
</dbReference>
<dbReference type="GO" id="GO:0016740">
    <property type="term" value="F:transferase activity"/>
    <property type="evidence" value="ECO:0007669"/>
    <property type="project" value="UniProtKB-KW"/>
</dbReference>
<dbReference type="OrthoDB" id="7210585at2"/>
<dbReference type="InterPro" id="IPR029044">
    <property type="entry name" value="Nucleotide-diphossugar_trans"/>
</dbReference>
<evidence type="ECO:0000313" key="2">
    <source>
        <dbReference type="Proteomes" id="UP000188604"/>
    </source>
</evidence>
<dbReference type="RefSeq" id="WP_077806360.1">
    <property type="nucleotide sequence ID" value="NZ_BJXS01000009.1"/>
</dbReference>
<name>A0A1U9KNU7_9PROT</name>
<dbReference type="AlphaFoldDB" id="A0A1U9KNU7"/>
<evidence type="ECO:0000313" key="1">
    <source>
        <dbReference type="EMBL" id="AQS87380.1"/>
    </source>
</evidence>
<accession>A0A1U9KNU7</accession>
<proteinExistence type="predicted"/>
<protein>
    <submittedName>
        <fullName evidence="1">Glycosyltransferase</fullName>
    </submittedName>
</protein>
<sequence>MQPGLFSFGSPVGQAPYDVGVVMPSLLRPSLFQALSSVFRQDVAGRVQVLIGVDQFPDDNSGLRMIEAACRHCPAGWSVQLLWPGYSTSVRHGGVTAARDGGALRNILSLMANAPRIAYLDDDNWWRADHLSGLLSAIEGHDWAWSRRWFVHPRSLRPVCVDQWESVGPDAGIFAERQGGFVDPNCLMIDRQRAVDVLTCWNTPLSGDLTGMTADRHVFQALRTRPGRCSALDSAYYVVRESDSMHPFRQRMMGALWAVADGWRG</sequence>